<dbReference type="Pfam" id="PF06297">
    <property type="entry name" value="PET"/>
    <property type="match status" value="1"/>
</dbReference>
<keyword evidence="7 8" id="KW-0440">LIM domain</keyword>
<evidence type="ECO:0000256" key="8">
    <source>
        <dbReference type="PROSITE-ProRule" id="PRU00125"/>
    </source>
</evidence>
<gene>
    <name evidence="11" type="ORF">CLODIP_2_CD09254</name>
</gene>
<keyword evidence="3" id="KW-0963">Cytoplasm</keyword>
<dbReference type="InterPro" id="IPR001781">
    <property type="entry name" value="Znf_LIM"/>
</dbReference>
<feature type="domain" description="LIM zinc-binding" evidence="9">
    <location>
        <begin position="397"/>
        <end position="462"/>
    </location>
</feature>
<sequence length="594" mass="65537">MSTRLAEQGTSTPGWVRDLEERRLQPHKLAHEVGAGAPCLTCAAACPGLDLHFWRKSCRNCKCSKEKHDVIDDSGSNQFEILLGAGNKKPTYKLHIGKDDDKENLLSFEWLPPGITPDVAELYMKGIPEALRPISGSEGAQKRREKLERQVPMHDLDPSKCHSLTEEEVVGLENYRQHLKEGAVGQGRVATLAAMLKELGMNYGALAKDGSVIMGMPLAATDNRQPVKSNQHQAGKGAFLEKMLVGDANSNLQVPAVDAEAETDFFPPPPSPHTLEQLQSTEPPNFNPENSAPNFLKRPSAYLPIPYGPPRNAVLENANDETRPDITNENCVAPGVEETPKKPINLADVKTPALVPKENTNVPIRAERFDNNNADGDLPGDLAGLQLTGPAFEGGQAKCRECNLPAAPGDVIVTAERAGPGQFWHPACFVCSTCKELLVDLIYFHKGDKLFCGRHFAEEVNIPRCHACDELIFTTEYTLAEEKYFHVRHFCCIECDTPLAGLKYISREGQPCCLACYEAKFSKVCNTCNKLIGPSESSVIWQELHWHAREECFCCFNCKKSLLNNKFAVKEKQSLCSKACIEAFLRSRVAVTDL</sequence>
<dbReference type="GO" id="GO:0008270">
    <property type="term" value="F:zinc ion binding"/>
    <property type="evidence" value="ECO:0007669"/>
    <property type="project" value="InterPro"/>
</dbReference>
<accession>A0A8S1C861</accession>
<comment type="similarity">
    <text evidence="2">Belongs to the prickle / espinas / testin family.</text>
</comment>
<dbReference type="FunFam" id="2.10.110.10:FF:000035">
    <property type="entry name" value="prickle-like protein 2 isoform X1"/>
    <property type="match status" value="1"/>
</dbReference>
<dbReference type="PROSITE" id="PS50023">
    <property type="entry name" value="LIM_DOMAIN_2"/>
    <property type="match status" value="2"/>
</dbReference>
<evidence type="ECO:0000256" key="3">
    <source>
        <dbReference type="ARBA" id="ARBA00022490"/>
    </source>
</evidence>
<dbReference type="EMBL" id="CADEPI010000016">
    <property type="protein sequence ID" value="CAB3364451.1"/>
    <property type="molecule type" value="Genomic_DNA"/>
</dbReference>
<feature type="domain" description="PET" evidence="10">
    <location>
        <begin position="89"/>
        <end position="197"/>
    </location>
</feature>
<protein>
    <recommendedName>
        <fullName evidence="13">Testin</fullName>
    </recommendedName>
</protein>
<dbReference type="InterPro" id="IPR047120">
    <property type="entry name" value="Pk/Esn/Tes"/>
</dbReference>
<dbReference type="Gene3D" id="2.10.110.10">
    <property type="entry name" value="Cysteine Rich Protein"/>
    <property type="match status" value="3"/>
</dbReference>
<dbReference type="PANTHER" id="PTHR24211">
    <property type="entry name" value="LIM DOMAIN-CONTAINING PROTEIN"/>
    <property type="match status" value="1"/>
</dbReference>
<evidence type="ECO:0000256" key="5">
    <source>
        <dbReference type="ARBA" id="ARBA00022737"/>
    </source>
</evidence>
<reference evidence="11 12" key="1">
    <citation type="submission" date="2020-04" db="EMBL/GenBank/DDBJ databases">
        <authorList>
            <person name="Alioto T."/>
            <person name="Alioto T."/>
            <person name="Gomez Garrido J."/>
        </authorList>
    </citation>
    <scope>NUCLEOTIDE SEQUENCE [LARGE SCALE GENOMIC DNA]</scope>
</reference>
<comment type="subcellular location">
    <subcellularLocation>
        <location evidence="1">Cytoplasm</location>
    </subcellularLocation>
</comment>
<keyword evidence="12" id="KW-1185">Reference proteome</keyword>
<evidence type="ECO:0000256" key="1">
    <source>
        <dbReference type="ARBA" id="ARBA00004496"/>
    </source>
</evidence>
<dbReference type="CDD" id="cd09341">
    <property type="entry name" value="LIM2_Testin_like"/>
    <property type="match status" value="1"/>
</dbReference>
<evidence type="ECO:0000259" key="9">
    <source>
        <dbReference type="PROSITE" id="PS50023"/>
    </source>
</evidence>
<dbReference type="Pfam" id="PF00412">
    <property type="entry name" value="LIM"/>
    <property type="match status" value="3"/>
</dbReference>
<dbReference type="PANTHER" id="PTHR24211:SF22">
    <property type="entry name" value="TESTIN"/>
    <property type="match status" value="1"/>
</dbReference>
<organism evidence="11 12">
    <name type="scientific">Cloeon dipterum</name>
    <dbReference type="NCBI Taxonomy" id="197152"/>
    <lineage>
        <taxon>Eukaryota</taxon>
        <taxon>Metazoa</taxon>
        <taxon>Ecdysozoa</taxon>
        <taxon>Arthropoda</taxon>
        <taxon>Hexapoda</taxon>
        <taxon>Insecta</taxon>
        <taxon>Pterygota</taxon>
        <taxon>Palaeoptera</taxon>
        <taxon>Ephemeroptera</taxon>
        <taxon>Pisciforma</taxon>
        <taxon>Baetidae</taxon>
        <taxon>Cloeon</taxon>
    </lineage>
</organism>
<feature type="domain" description="LIM zinc-binding" evidence="9">
    <location>
        <begin position="463"/>
        <end position="523"/>
    </location>
</feature>
<dbReference type="InterPro" id="IPR033724">
    <property type="entry name" value="PET_testin"/>
</dbReference>
<evidence type="ECO:0008006" key="13">
    <source>
        <dbReference type="Google" id="ProtNLM"/>
    </source>
</evidence>
<evidence type="ECO:0000313" key="11">
    <source>
        <dbReference type="EMBL" id="CAB3364451.1"/>
    </source>
</evidence>
<evidence type="ECO:0000256" key="4">
    <source>
        <dbReference type="ARBA" id="ARBA00022723"/>
    </source>
</evidence>
<name>A0A8S1C861_9INSE</name>
<dbReference type="CDD" id="cd09829">
    <property type="entry name" value="PET_testin"/>
    <property type="match status" value="1"/>
</dbReference>
<dbReference type="PROSITE" id="PS00478">
    <property type="entry name" value="LIM_DOMAIN_1"/>
    <property type="match status" value="1"/>
</dbReference>
<evidence type="ECO:0000256" key="6">
    <source>
        <dbReference type="ARBA" id="ARBA00022833"/>
    </source>
</evidence>
<dbReference type="GO" id="GO:0005737">
    <property type="term" value="C:cytoplasm"/>
    <property type="evidence" value="ECO:0007669"/>
    <property type="project" value="UniProtKB-SubCell"/>
</dbReference>
<keyword evidence="4 8" id="KW-0479">Metal-binding</keyword>
<dbReference type="AlphaFoldDB" id="A0A8S1C861"/>
<proteinExistence type="inferred from homology"/>
<keyword evidence="6 8" id="KW-0862">Zinc</keyword>
<evidence type="ECO:0000259" key="10">
    <source>
        <dbReference type="PROSITE" id="PS51303"/>
    </source>
</evidence>
<dbReference type="InterPro" id="IPR010442">
    <property type="entry name" value="PET_domain"/>
</dbReference>
<evidence type="ECO:0000256" key="7">
    <source>
        <dbReference type="ARBA" id="ARBA00023038"/>
    </source>
</evidence>
<comment type="caution">
    <text evidence="11">The sequence shown here is derived from an EMBL/GenBank/DDBJ whole genome shotgun (WGS) entry which is preliminary data.</text>
</comment>
<keyword evidence="5" id="KW-0677">Repeat</keyword>
<dbReference type="SMART" id="SM00132">
    <property type="entry name" value="LIM"/>
    <property type="match status" value="3"/>
</dbReference>
<dbReference type="CDD" id="cd09340">
    <property type="entry name" value="LIM1_Testin_like"/>
    <property type="match status" value="1"/>
</dbReference>
<evidence type="ECO:0000256" key="2">
    <source>
        <dbReference type="ARBA" id="ARBA00008268"/>
    </source>
</evidence>
<dbReference type="FunFam" id="2.10.110.10:FF:000005">
    <property type="entry name" value="Testin isoform 1"/>
    <property type="match status" value="1"/>
</dbReference>
<dbReference type="PROSITE" id="PS51303">
    <property type="entry name" value="PET"/>
    <property type="match status" value="1"/>
</dbReference>
<dbReference type="SUPFAM" id="SSF57716">
    <property type="entry name" value="Glucocorticoid receptor-like (DNA-binding domain)"/>
    <property type="match status" value="2"/>
</dbReference>
<dbReference type="Proteomes" id="UP000494165">
    <property type="component" value="Unassembled WGS sequence"/>
</dbReference>
<dbReference type="OrthoDB" id="10069167at2759"/>
<evidence type="ECO:0000313" key="12">
    <source>
        <dbReference type="Proteomes" id="UP000494165"/>
    </source>
</evidence>